<dbReference type="CDD" id="cd01127">
    <property type="entry name" value="TrwB_TraG_TraD_VirD4"/>
    <property type="match status" value="1"/>
</dbReference>
<dbReference type="InterPro" id="IPR027417">
    <property type="entry name" value="P-loop_NTPase"/>
</dbReference>
<protein>
    <submittedName>
        <fullName evidence="2">ATP-binding protein</fullName>
    </submittedName>
</protein>
<dbReference type="Pfam" id="PF01935">
    <property type="entry name" value="DUF87"/>
    <property type="match status" value="1"/>
</dbReference>
<gene>
    <name evidence="2" type="ORF">EVC35_02430</name>
</gene>
<dbReference type="AlphaFoldDB" id="A0AAJ1RBS2"/>
<proteinExistence type="predicted"/>
<sequence>MNIDAAFGTIGHKDSEHYFDKGHYCLGTISTVSNSGAKIQIENLSILQGRVLNNESIFPNSVNFLVLIDDQKGLFIGRVNYAAIKDSDSIHVLMKSGQLDRIHPEEDLEVLAVCNSASLNFSPSGFNSVGIHDKVYIAPPKVVSMYLKSLELLEDARSENPLPVFANLSNSDDSPVALKPVTLFSRHMMVIGTTGSGKSTSALSIIDALIKSGIKVLMIDPTGEYKDSFSSDEVEKLALGKDTYISPGSLSMNQWIGLFNASSGIQAPALVNAIKALRYQKKNCQHAVLEKKFKQYSSITDKIKTLNSKDTAFDLDLLTDQLMQEAVQENSSGKMMPNDFKLNAIRMLTDRPNQKMETDGLKNFFSDVPDNSLLKKLDSFLANHRNLYINASQFGAGDDTGGMIIDLISKYLNRMKNELQDAFVMFIDEVHRYTTKEGADREAYYQGLNILAREGRKQGIYLLLTTQSPNDVSKLVLSQMGTLLIHRLTQSDELYAIKNFIDDRARARVPYLGQGDAVLSSVNLIQNIEINILKSGRMHHNSSPSLWLRNDHVHEEK</sequence>
<dbReference type="PANTHER" id="PTHR42957">
    <property type="entry name" value="HELICASE MJ1565-RELATED"/>
    <property type="match status" value="1"/>
</dbReference>
<dbReference type="InterPro" id="IPR002789">
    <property type="entry name" value="HerA_central"/>
</dbReference>
<dbReference type="InterPro" id="IPR008571">
    <property type="entry name" value="HerA-like"/>
</dbReference>
<dbReference type="SMART" id="SM00382">
    <property type="entry name" value="AAA"/>
    <property type="match status" value="1"/>
</dbReference>
<reference evidence="2" key="1">
    <citation type="submission" date="2019-01" db="EMBL/GenBank/DDBJ databases">
        <title>Oenococcus sicerae UCMA17102.</title>
        <authorList>
            <person name="Cousin F.J."/>
            <person name="Le Guellec R."/>
            <person name="Cretenet M."/>
        </authorList>
    </citation>
    <scope>NUCLEOTIDE SEQUENCE</scope>
    <source>
        <strain evidence="2">UCMA17102</strain>
    </source>
</reference>
<keyword evidence="2" id="KW-0067">ATP-binding</keyword>
<dbReference type="RefSeq" id="WP_301711002.1">
    <property type="nucleotide sequence ID" value="NZ_SDWY01000001.1"/>
</dbReference>
<dbReference type="Gene3D" id="3.40.50.300">
    <property type="entry name" value="P-loop containing nucleotide triphosphate hydrolases"/>
    <property type="match status" value="2"/>
</dbReference>
<evidence type="ECO:0000313" key="3">
    <source>
        <dbReference type="Proteomes" id="UP001167919"/>
    </source>
</evidence>
<comment type="caution">
    <text evidence="2">The sequence shown here is derived from an EMBL/GenBank/DDBJ whole genome shotgun (WGS) entry which is preliminary data.</text>
</comment>
<keyword evidence="2" id="KW-0547">Nucleotide-binding</keyword>
<evidence type="ECO:0000313" key="2">
    <source>
        <dbReference type="EMBL" id="MDN6899862.1"/>
    </source>
</evidence>
<dbReference type="Proteomes" id="UP001167919">
    <property type="component" value="Unassembled WGS sequence"/>
</dbReference>
<dbReference type="InterPro" id="IPR003593">
    <property type="entry name" value="AAA+_ATPase"/>
</dbReference>
<dbReference type="PANTHER" id="PTHR42957:SF1">
    <property type="entry name" value="HELICASE MJ1565-RELATED"/>
    <property type="match status" value="1"/>
</dbReference>
<dbReference type="EMBL" id="SDWY01000001">
    <property type="protein sequence ID" value="MDN6899862.1"/>
    <property type="molecule type" value="Genomic_DNA"/>
</dbReference>
<evidence type="ECO:0000259" key="1">
    <source>
        <dbReference type="SMART" id="SM00382"/>
    </source>
</evidence>
<feature type="domain" description="AAA+ ATPase" evidence="1">
    <location>
        <begin position="184"/>
        <end position="498"/>
    </location>
</feature>
<dbReference type="GO" id="GO:0005524">
    <property type="term" value="F:ATP binding"/>
    <property type="evidence" value="ECO:0007669"/>
    <property type="project" value="UniProtKB-KW"/>
</dbReference>
<name>A0AAJ1RBS2_9LACO</name>
<dbReference type="SUPFAM" id="SSF52540">
    <property type="entry name" value="P-loop containing nucleoside triphosphate hydrolases"/>
    <property type="match status" value="1"/>
</dbReference>
<accession>A0AAJ1RBS2</accession>
<organism evidence="2 3">
    <name type="scientific">Oenococcus sicerae</name>
    <dbReference type="NCBI Taxonomy" id="2203724"/>
    <lineage>
        <taxon>Bacteria</taxon>
        <taxon>Bacillati</taxon>
        <taxon>Bacillota</taxon>
        <taxon>Bacilli</taxon>
        <taxon>Lactobacillales</taxon>
        <taxon>Lactobacillaceae</taxon>
        <taxon>Oenococcus</taxon>
    </lineage>
</organism>